<evidence type="ECO:0000256" key="1">
    <source>
        <dbReference type="SAM" id="MobiDB-lite"/>
    </source>
</evidence>
<dbReference type="Proteomes" id="UP000180215">
    <property type="component" value="Unassembled WGS sequence"/>
</dbReference>
<feature type="region of interest" description="Disordered" evidence="1">
    <location>
        <begin position="1"/>
        <end position="30"/>
    </location>
</feature>
<dbReference type="EMBL" id="MNAO01000194">
    <property type="protein sequence ID" value="OHV15914.1"/>
    <property type="molecule type" value="Genomic_DNA"/>
</dbReference>
<accession>A0A1S1P7Q4</accession>
<proteinExistence type="predicted"/>
<comment type="caution">
    <text evidence="2">The sequence shown here is derived from an EMBL/GenBank/DDBJ whole genome shotgun (WGS) entry which is preliminary data.</text>
</comment>
<dbReference type="AlphaFoldDB" id="A0A1S1P7Q4"/>
<reference evidence="2 3" key="1">
    <citation type="submission" date="2016-10" db="EMBL/GenBank/DDBJ databases">
        <title>Draft genome sequence of Methylobacterium extorquens CP3, a seed endophyte of Crotalaria pumila with plant growth-promoting and metal tolerance properties.</title>
        <authorList>
            <person name="Sanchez-Lopez A.S."/>
            <person name="Van Hamme J.D."/>
            <person name="Thijs S."/>
            <person name="Mcammond B.M."/>
            <person name="Stevens V."/>
            <person name="Gonzalez-Chavez M.D.C."/>
            <person name="Vangronsveld J."/>
        </authorList>
    </citation>
    <scope>NUCLEOTIDE SEQUENCE [LARGE SCALE GENOMIC DNA]</scope>
    <source>
        <strain evidence="2 3">CP3</strain>
    </source>
</reference>
<evidence type="ECO:0000313" key="2">
    <source>
        <dbReference type="EMBL" id="OHV15914.1"/>
    </source>
</evidence>
<feature type="compositionally biased region" description="Polar residues" evidence="1">
    <location>
        <begin position="13"/>
        <end position="22"/>
    </location>
</feature>
<sequence length="72" mass="7761">MRAAGAAGHRENSMASPTNSALRSKGARSYSAADLDFREILGMKTGRDHADAEASRFKKARLAAQVEALKKR</sequence>
<organism evidence="2 3">
    <name type="scientific">Methylorubrum extorquens</name>
    <name type="common">Methylobacterium dichloromethanicum</name>
    <name type="synonym">Methylobacterium extorquens</name>
    <dbReference type="NCBI Taxonomy" id="408"/>
    <lineage>
        <taxon>Bacteria</taxon>
        <taxon>Pseudomonadati</taxon>
        <taxon>Pseudomonadota</taxon>
        <taxon>Alphaproteobacteria</taxon>
        <taxon>Hyphomicrobiales</taxon>
        <taxon>Methylobacteriaceae</taxon>
        <taxon>Methylorubrum</taxon>
    </lineage>
</organism>
<name>A0A1S1P7Q4_METEX</name>
<protein>
    <submittedName>
        <fullName evidence="2">Uncharacterized protein</fullName>
    </submittedName>
</protein>
<evidence type="ECO:0000313" key="3">
    <source>
        <dbReference type="Proteomes" id="UP000180215"/>
    </source>
</evidence>
<gene>
    <name evidence="2" type="ORF">BK022_15715</name>
</gene>